<evidence type="ECO:0000313" key="1">
    <source>
        <dbReference type="EMBL" id="CAG9316064.1"/>
    </source>
</evidence>
<dbReference type="EMBL" id="CAJZBQ010000015">
    <property type="protein sequence ID" value="CAG9316064.1"/>
    <property type="molecule type" value="Genomic_DNA"/>
</dbReference>
<keyword evidence="2" id="KW-1185">Reference proteome</keyword>
<proteinExistence type="predicted"/>
<name>A0AAU9IV86_9CILI</name>
<reference evidence="1" key="1">
    <citation type="submission" date="2021-09" db="EMBL/GenBank/DDBJ databases">
        <authorList>
            <consortium name="AG Swart"/>
            <person name="Singh M."/>
            <person name="Singh A."/>
            <person name="Seah K."/>
            <person name="Emmerich C."/>
        </authorList>
    </citation>
    <scope>NUCLEOTIDE SEQUENCE</scope>
    <source>
        <strain evidence="1">ATCC30299</strain>
    </source>
</reference>
<organism evidence="1 2">
    <name type="scientific">Blepharisma stoltei</name>
    <dbReference type="NCBI Taxonomy" id="1481888"/>
    <lineage>
        <taxon>Eukaryota</taxon>
        <taxon>Sar</taxon>
        <taxon>Alveolata</taxon>
        <taxon>Ciliophora</taxon>
        <taxon>Postciliodesmatophora</taxon>
        <taxon>Heterotrichea</taxon>
        <taxon>Heterotrichida</taxon>
        <taxon>Blepharismidae</taxon>
        <taxon>Blepharisma</taxon>
    </lineage>
</organism>
<evidence type="ECO:0000313" key="2">
    <source>
        <dbReference type="Proteomes" id="UP001162131"/>
    </source>
</evidence>
<accession>A0AAU9IV86</accession>
<protein>
    <submittedName>
        <fullName evidence="1">Uncharacterized protein</fullName>
    </submittedName>
</protein>
<comment type="caution">
    <text evidence="1">The sequence shown here is derived from an EMBL/GenBank/DDBJ whole genome shotgun (WGS) entry which is preliminary data.</text>
</comment>
<dbReference type="AlphaFoldDB" id="A0AAU9IV86"/>
<gene>
    <name evidence="1" type="ORF">BSTOLATCC_MIC15507</name>
</gene>
<sequence>MYYENCVYAFILREKKTRLPSPFINYLFAISCCLYKKAMLICSENSMKLCKFDLLIESYSEIQFIDLYPVSEKMLFTGNKRAYIADSENGFFESGIHNEYIWNKIGSFQTNSIRNYINRTHLNLFSFFFMEHEDIIIYQFDLRNKTIYTAESPYNYFSKLKSKSK</sequence>
<dbReference type="Proteomes" id="UP001162131">
    <property type="component" value="Unassembled WGS sequence"/>
</dbReference>